<accession>A0AAW2U6G7</accession>
<evidence type="ECO:0000256" key="4">
    <source>
        <dbReference type="PROSITE-ProRule" id="PRU00027"/>
    </source>
</evidence>
<sequence>MPRQKDQIWEHATNEGDRIRCNICQATFKGGITRIKYHLARITCNDVRPCPVVSDELCQIAKKAVEAIATGGKRKNRNFNLVEKGITPTSLHLTQAPSLVEPSSLKQKTLFAMTRKKEKEIADDALVKAMIICNILFNILRSEEFVAACAKIAEHGPGYVPPSSETARTKILA</sequence>
<evidence type="ECO:0000256" key="1">
    <source>
        <dbReference type="ARBA" id="ARBA00022723"/>
    </source>
</evidence>
<feature type="domain" description="BED-type" evidence="5">
    <location>
        <begin position="3"/>
        <end position="57"/>
    </location>
</feature>
<dbReference type="GO" id="GO:0003677">
    <property type="term" value="F:DNA binding"/>
    <property type="evidence" value="ECO:0007669"/>
    <property type="project" value="InterPro"/>
</dbReference>
<evidence type="ECO:0000313" key="6">
    <source>
        <dbReference type="EMBL" id="KAL0412267.1"/>
    </source>
</evidence>
<dbReference type="PANTHER" id="PTHR46951:SF2">
    <property type="entry name" value="BED-TYPE DOMAIN-CONTAINING PROTEIN"/>
    <property type="match status" value="1"/>
</dbReference>
<keyword evidence="3" id="KW-0862">Zinc</keyword>
<evidence type="ECO:0000259" key="5">
    <source>
        <dbReference type="PROSITE" id="PS50808"/>
    </source>
</evidence>
<dbReference type="EMBL" id="JACGWN010000013">
    <property type="protein sequence ID" value="KAL0412267.1"/>
    <property type="molecule type" value="Genomic_DNA"/>
</dbReference>
<protein>
    <recommendedName>
        <fullName evidence="5">BED-type domain-containing protein</fullName>
    </recommendedName>
</protein>
<dbReference type="PANTHER" id="PTHR46951">
    <property type="entry name" value="BED-TYPE DOMAIN-CONTAINING PROTEIN"/>
    <property type="match status" value="1"/>
</dbReference>
<dbReference type="PROSITE" id="PS50808">
    <property type="entry name" value="ZF_BED"/>
    <property type="match status" value="1"/>
</dbReference>
<dbReference type="InterPro" id="IPR003656">
    <property type="entry name" value="Znf_BED"/>
</dbReference>
<reference evidence="6" key="2">
    <citation type="journal article" date="2024" name="Plant">
        <title>Genomic evolution and insights into agronomic trait innovations of Sesamum species.</title>
        <authorList>
            <person name="Miao H."/>
            <person name="Wang L."/>
            <person name="Qu L."/>
            <person name="Liu H."/>
            <person name="Sun Y."/>
            <person name="Le M."/>
            <person name="Wang Q."/>
            <person name="Wei S."/>
            <person name="Zheng Y."/>
            <person name="Lin W."/>
            <person name="Duan Y."/>
            <person name="Cao H."/>
            <person name="Xiong S."/>
            <person name="Wang X."/>
            <person name="Wei L."/>
            <person name="Li C."/>
            <person name="Ma Q."/>
            <person name="Ju M."/>
            <person name="Zhao R."/>
            <person name="Li G."/>
            <person name="Mu C."/>
            <person name="Tian Q."/>
            <person name="Mei H."/>
            <person name="Zhang T."/>
            <person name="Gao T."/>
            <person name="Zhang H."/>
        </authorList>
    </citation>
    <scope>NUCLEOTIDE SEQUENCE</scope>
    <source>
        <strain evidence="6">KEN1</strain>
    </source>
</reference>
<reference evidence="6" key="1">
    <citation type="submission" date="2020-06" db="EMBL/GenBank/DDBJ databases">
        <authorList>
            <person name="Li T."/>
            <person name="Hu X."/>
            <person name="Zhang T."/>
            <person name="Song X."/>
            <person name="Zhang H."/>
            <person name="Dai N."/>
            <person name="Sheng W."/>
            <person name="Hou X."/>
            <person name="Wei L."/>
        </authorList>
    </citation>
    <scope>NUCLEOTIDE SEQUENCE</scope>
    <source>
        <strain evidence="6">KEN1</strain>
        <tissue evidence="6">Leaf</tissue>
    </source>
</reference>
<evidence type="ECO:0000256" key="3">
    <source>
        <dbReference type="ARBA" id="ARBA00022833"/>
    </source>
</evidence>
<comment type="caution">
    <text evidence="6">The sequence shown here is derived from an EMBL/GenBank/DDBJ whole genome shotgun (WGS) entry which is preliminary data.</text>
</comment>
<dbReference type="AlphaFoldDB" id="A0AAW2U6G7"/>
<organism evidence="6">
    <name type="scientific">Sesamum latifolium</name>
    <dbReference type="NCBI Taxonomy" id="2727402"/>
    <lineage>
        <taxon>Eukaryota</taxon>
        <taxon>Viridiplantae</taxon>
        <taxon>Streptophyta</taxon>
        <taxon>Embryophyta</taxon>
        <taxon>Tracheophyta</taxon>
        <taxon>Spermatophyta</taxon>
        <taxon>Magnoliopsida</taxon>
        <taxon>eudicotyledons</taxon>
        <taxon>Gunneridae</taxon>
        <taxon>Pentapetalae</taxon>
        <taxon>asterids</taxon>
        <taxon>lamiids</taxon>
        <taxon>Lamiales</taxon>
        <taxon>Pedaliaceae</taxon>
        <taxon>Sesamum</taxon>
    </lineage>
</organism>
<dbReference type="GO" id="GO:0008270">
    <property type="term" value="F:zinc ion binding"/>
    <property type="evidence" value="ECO:0007669"/>
    <property type="project" value="UniProtKB-KW"/>
</dbReference>
<keyword evidence="1" id="KW-0479">Metal-binding</keyword>
<keyword evidence="2 4" id="KW-0863">Zinc-finger</keyword>
<evidence type="ECO:0000256" key="2">
    <source>
        <dbReference type="ARBA" id="ARBA00022771"/>
    </source>
</evidence>
<gene>
    <name evidence="6" type="ORF">Slati_3816400</name>
</gene>
<name>A0AAW2U6G7_9LAMI</name>
<proteinExistence type="predicted"/>